<dbReference type="FunFam" id="3.30.559.30:FF:000001">
    <property type="entry name" value="Non-ribosomal peptide synthetase"/>
    <property type="match status" value="1"/>
</dbReference>
<accession>A0AA51VKA4</accession>
<dbReference type="Gene3D" id="3.40.50.1820">
    <property type="entry name" value="alpha/beta hydrolase"/>
    <property type="match status" value="1"/>
</dbReference>
<evidence type="ECO:0000259" key="5">
    <source>
        <dbReference type="PROSITE" id="PS50075"/>
    </source>
</evidence>
<dbReference type="InterPro" id="IPR025110">
    <property type="entry name" value="AMP-bd_C"/>
</dbReference>
<comment type="similarity">
    <text evidence="2">Belongs to the ATP-dependent AMP-binding enzyme family.</text>
</comment>
<dbReference type="Gene3D" id="3.30.559.30">
    <property type="entry name" value="Nonribosomal peptide synthetase, condensation domain"/>
    <property type="match status" value="1"/>
</dbReference>
<dbReference type="Gene3D" id="3.40.50.980">
    <property type="match status" value="2"/>
</dbReference>
<dbReference type="GO" id="GO:0005829">
    <property type="term" value="C:cytosol"/>
    <property type="evidence" value="ECO:0007669"/>
    <property type="project" value="TreeGrafter"/>
</dbReference>
<evidence type="ECO:0000256" key="4">
    <source>
        <dbReference type="ARBA" id="ARBA00022553"/>
    </source>
</evidence>
<dbReference type="Gene3D" id="1.10.1200.10">
    <property type="entry name" value="ACP-like"/>
    <property type="match status" value="1"/>
</dbReference>
<organism evidence="6">
    <name type="scientific">Nostoc sp. UIC 10607</name>
    <dbReference type="NCBI Taxonomy" id="3045935"/>
    <lineage>
        <taxon>Bacteria</taxon>
        <taxon>Bacillati</taxon>
        <taxon>Cyanobacteriota</taxon>
        <taxon>Cyanophyceae</taxon>
        <taxon>Nostocales</taxon>
        <taxon>Nostocaceae</taxon>
        <taxon>Nostoc</taxon>
    </lineage>
</organism>
<dbReference type="NCBIfam" id="TIGR01733">
    <property type="entry name" value="AA-adenyl-dom"/>
    <property type="match status" value="1"/>
</dbReference>
<dbReference type="Gene3D" id="3.30.300.30">
    <property type="match status" value="1"/>
</dbReference>
<dbReference type="SUPFAM" id="SSF52777">
    <property type="entry name" value="CoA-dependent acyltransferases"/>
    <property type="match status" value="2"/>
</dbReference>
<dbReference type="InterPro" id="IPR020806">
    <property type="entry name" value="PKS_PP-bd"/>
</dbReference>
<dbReference type="FunFam" id="2.30.38.10:FF:000001">
    <property type="entry name" value="Non-ribosomal peptide synthetase PvdI"/>
    <property type="match status" value="1"/>
</dbReference>
<dbReference type="RefSeq" id="WP_412982649.1">
    <property type="nucleotide sequence ID" value="NZ_JBIQNW010000063.1"/>
</dbReference>
<dbReference type="InterPro" id="IPR029058">
    <property type="entry name" value="AB_hydrolase_fold"/>
</dbReference>
<dbReference type="Pfam" id="PF00501">
    <property type="entry name" value="AMP-binding"/>
    <property type="match status" value="1"/>
</dbReference>
<dbReference type="Pfam" id="PF13193">
    <property type="entry name" value="AMP-binding_C"/>
    <property type="match status" value="1"/>
</dbReference>
<dbReference type="CDD" id="cd19531">
    <property type="entry name" value="LCL_NRPS-like"/>
    <property type="match status" value="1"/>
</dbReference>
<dbReference type="EMBL" id="OR166438">
    <property type="protein sequence ID" value="WMX25309.1"/>
    <property type="molecule type" value="Genomic_DNA"/>
</dbReference>
<dbReference type="SMART" id="SM00824">
    <property type="entry name" value="PKS_TE"/>
    <property type="match status" value="1"/>
</dbReference>
<dbReference type="Pfam" id="PF00550">
    <property type="entry name" value="PP-binding"/>
    <property type="match status" value="1"/>
</dbReference>
<dbReference type="GO" id="GO:0031177">
    <property type="term" value="F:phosphopantetheine binding"/>
    <property type="evidence" value="ECO:0007669"/>
    <property type="project" value="InterPro"/>
</dbReference>
<dbReference type="InterPro" id="IPR020845">
    <property type="entry name" value="AMP-binding_CS"/>
</dbReference>
<dbReference type="InterPro" id="IPR045851">
    <property type="entry name" value="AMP-bd_C_sf"/>
</dbReference>
<dbReference type="InterPro" id="IPR000873">
    <property type="entry name" value="AMP-dep_synth/lig_dom"/>
</dbReference>
<dbReference type="InterPro" id="IPR036736">
    <property type="entry name" value="ACP-like_sf"/>
</dbReference>
<proteinExistence type="inferred from homology"/>
<dbReference type="FunFam" id="3.40.50.980:FF:000001">
    <property type="entry name" value="Non-ribosomal peptide synthetase"/>
    <property type="match status" value="1"/>
</dbReference>
<comment type="cofactor">
    <cofactor evidence="1">
        <name>pantetheine 4'-phosphate</name>
        <dbReference type="ChEBI" id="CHEBI:47942"/>
    </cofactor>
</comment>
<sequence>MSNISKKTADLSPEKLELLLKLRNKKQENLEKKEISPQSRETGLFPLPFAQQRLWFLNQLMPGNPFYNIPFALRLVGSLDVLALSRSLNEIIRRHETLRTCFQTIDAKPTQLIVSTFELTVATIDLQHLPQGKRSDEVCKLASIEASRPFDLTQLPLLRVTLLHLTPTEHVLLFVMHHIISDGWSIGVFNRELTVLYEAFVAGKPSPLPELSIQYADFAVWHRQWLQEQTQIQQLQYWQQQLADITVLQLPTDYPRPAVQSFAGATQILKLPQNLKQVLVKLSQQHEVTLFMTMLAAFKVLLHRYTGQTDIVVGSPIANRNHSSCEGLIGFFVNNLVLRTDVSGNPSFSDLLTKVREVALGAYAHQDFPFEKLVEQLHPERNLSQNPLFQVIFALQNAPIQELQLKGLELSRLELEYNTARVDLEWHIWEHSQGLEVMVAYATDLFAPETIERMVDHFQTLLSGIVANPHQPISQLPLLSEVERQQLLVEWNDTAVKYPTDKCIHSLFEEQVERTPDGVAVVFEDQQLTYEQLNCRANQLAHYLRSLGVSPEVLVGICVERSLDMVVGLLGILKAGGAYLPLDPEYPQDRLSFMLEDAQISLLLTQQRLLDRLPEHQAKLILLDETWSQIAQNNQDNPTSEAKAFHLANVIYTSGSTGRPKGVMVEHKGLCNLAQAQIQTFGLTSDSRILQFASFSFDASIWEVVMALRSGGTLYLGTKDSLLPGKPLIERLRDYSITHITLPPSALAVIPVEELPALQTIIVAGEACPAELIKQWSIGRNFFNAYGPTEATVCATIAKCTGDDEKISIGRAIANTQVYILDSNLQPVPIGVPGELHIGGAGLARGYLNRPELTTEKFIPNPFENSKFKIRLGKFATEGNPPGKFPQNSKLNRLYKTGDLARYLPSGNIEYLGRIDNQVKIRGFRIELGEIEAVLSQHPSVHSVVVTAKVDTPGAQRLVAYIVPQNQSAPTISELRQFMKTKLPNYMVPSAFVMLESLPLTPNGKVDRLTLPAPDTNNLAMQGSFVPPLDIVEQKLAQIWAEVLKVYPVGVKDNFFDLGGHSLLAVQLMARIEQQFKKNLPLATLFQNSTIEQLATILRQPIDALNWSPLVPIQPNGSKRPFFCVPGAGGNTIYLYNLAHHLGKEQPFYGLQSLGLDGESKPHTQIEDIAASYIQAIQSIQPSGPYLLGGHSFGGRVVFEMATQLHERGYEVALLALLDAGGPGYRTDELDIDGIDDAGWMKKIASLVETFYGKSLNVSDEALKVLAPDEQLNYFKQQLQMVDFLAPDVGIKQARGLIQVFKTNFQTGSVYMPQTVYPAQITFFRASEEIDAVSHANSETLKEELGMGWDKFSAQPLDIYLVPGDHVTMMSEPHVQVLAQQLTICIERSEADD</sequence>
<dbReference type="GO" id="GO:0044550">
    <property type="term" value="P:secondary metabolite biosynthetic process"/>
    <property type="evidence" value="ECO:0007669"/>
    <property type="project" value="UniProtKB-ARBA"/>
</dbReference>
<dbReference type="SMART" id="SM00823">
    <property type="entry name" value="PKS_PP"/>
    <property type="match status" value="1"/>
</dbReference>
<dbReference type="GO" id="GO:0043041">
    <property type="term" value="P:amino acid activation for nonribosomal peptide biosynthetic process"/>
    <property type="evidence" value="ECO:0007669"/>
    <property type="project" value="TreeGrafter"/>
</dbReference>
<dbReference type="GO" id="GO:0008610">
    <property type="term" value="P:lipid biosynthetic process"/>
    <property type="evidence" value="ECO:0007669"/>
    <property type="project" value="UniProtKB-ARBA"/>
</dbReference>
<dbReference type="SUPFAM" id="SSF53474">
    <property type="entry name" value="alpha/beta-Hydrolases"/>
    <property type="match status" value="1"/>
</dbReference>
<dbReference type="PANTHER" id="PTHR45527">
    <property type="entry name" value="NONRIBOSOMAL PEPTIDE SYNTHETASE"/>
    <property type="match status" value="1"/>
</dbReference>
<dbReference type="SUPFAM" id="SSF47336">
    <property type="entry name" value="ACP-like"/>
    <property type="match status" value="1"/>
</dbReference>
<name>A0AA51VKA4_9NOSO</name>
<dbReference type="InterPro" id="IPR023213">
    <property type="entry name" value="CAT-like_dom_sf"/>
</dbReference>
<dbReference type="Pfam" id="PF00668">
    <property type="entry name" value="Condensation"/>
    <property type="match status" value="1"/>
</dbReference>
<evidence type="ECO:0000256" key="3">
    <source>
        <dbReference type="ARBA" id="ARBA00022450"/>
    </source>
</evidence>
<evidence type="ECO:0000256" key="2">
    <source>
        <dbReference type="ARBA" id="ARBA00006432"/>
    </source>
</evidence>
<dbReference type="InterPro" id="IPR020802">
    <property type="entry name" value="TesA-like"/>
</dbReference>
<dbReference type="PROSITE" id="PS00455">
    <property type="entry name" value="AMP_BINDING"/>
    <property type="match status" value="1"/>
</dbReference>
<dbReference type="InterPro" id="IPR001242">
    <property type="entry name" value="Condensation_dom"/>
</dbReference>
<feature type="domain" description="Carrier" evidence="5">
    <location>
        <begin position="1027"/>
        <end position="1102"/>
    </location>
</feature>
<keyword evidence="3" id="KW-0596">Phosphopantetheine</keyword>
<dbReference type="Gene3D" id="2.30.38.10">
    <property type="entry name" value="Luciferase, Domain 3"/>
    <property type="match status" value="1"/>
</dbReference>
<dbReference type="CDD" id="cd17652">
    <property type="entry name" value="A_NRPS_CmdD_like"/>
    <property type="match status" value="1"/>
</dbReference>
<dbReference type="PROSITE" id="PS50075">
    <property type="entry name" value="CARRIER"/>
    <property type="match status" value="1"/>
</dbReference>
<dbReference type="InterPro" id="IPR009081">
    <property type="entry name" value="PP-bd_ACP"/>
</dbReference>
<dbReference type="InterPro" id="IPR001031">
    <property type="entry name" value="Thioesterase"/>
</dbReference>
<dbReference type="Gene3D" id="3.30.559.10">
    <property type="entry name" value="Chloramphenicol acetyltransferase-like domain"/>
    <property type="match status" value="1"/>
</dbReference>
<reference evidence="6" key="1">
    <citation type="submission" date="2023-06" db="EMBL/GenBank/DDBJ databases">
        <authorList>
            <person name="Davis L.J."/>
            <person name="Alexander K.L."/>
            <person name="Orjala J."/>
        </authorList>
    </citation>
    <scope>NUCLEOTIDE SEQUENCE</scope>
    <source>
        <strain evidence="6">UIC 10607</strain>
    </source>
</reference>
<evidence type="ECO:0000256" key="1">
    <source>
        <dbReference type="ARBA" id="ARBA00001957"/>
    </source>
</evidence>
<gene>
    <name evidence="6" type="primary">menE</name>
</gene>
<keyword evidence="4" id="KW-0597">Phosphoprotein</keyword>
<dbReference type="FunFam" id="3.30.559.10:FF:000012">
    <property type="entry name" value="Non-ribosomal peptide synthetase"/>
    <property type="match status" value="1"/>
</dbReference>
<dbReference type="FunFam" id="3.30.300.30:FF:000010">
    <property type="entry name" value="Enterobactin synthetase component F"/>
    <property type="match status" value="1"/>
</dbReference>
<evidence type="ECO:0000313" key="6">
    <source>
        <dbReference type="EMBL" id="WMX25309.1"/>
    </source>
</evidence>
<dbReference type="GO" id="GO:0003824">
    <property type="term" value="F:catalytic activity"/>
    <property type="evidence" value="ECO:0007669"/>
    <property type="project" value="InterPro"/>
</dbReference>
<dbReference type="SUPFAM" id="SSF56801">
    <property type="entry name" value="Acetyl-CoA synthetase-like"/>
    <property type="match status" value="1"/>
</dbReference>
<dbReference type="FunFam" id="1.10.1200.10:FF:000005">
    <property type="entry name" value="Nonribosomal peptide synthetase 1"/>
    <property type="match status" value="1"/>
</dbReference>
<protein>
    <submittedName>
        <fullName evidence="6">MenE</fullName>
    </submittedName>
</protein>
<dbReference type="InterPro" id="IPR010071">
    <property type="entry name" value="AA_adenyl_dom"/>
</dbReference>
<dbReference type="PANTHER" id="PTHR45527:SF1">
    <property type="entry name" value="FATTY ACID SYNTHASE"/>
    <property type="match status" value="1"/>
</dbReference>
<dbReference type="FunFam" id="3.40.50.12780:FF:000012">
    <property type="entry name" value="Non-ribosomal peptide synthetase"/>
    <property type="match status" value="1"/>
</dbReference>
<dbReference type="Pfam" id="PF00975">
    <property type="entry name" value="Thioesterase"/>
    <property type="match status" value="1"/>
</dbReference>